<dbReference type="Pfam" id="PF12836">
    <property type="entry name" value="HHH_3"/>
    <property type="match status" value="1"/>
</dbReference>
<comment type="caution">
    <text evidence="2">The sequence shown here is derived from an EMBL/GenBank/DDBJ whole genome shotgun (WGS) entry which is preliminary data.</text>
</comment>
<keyword evidence="1" id="KW-0812">Transmembrane</keyword>
<reference evidence="3 4" key="2">
    <citation type="submission" date="2014-07" db="EMBL/GenBank/DDBJ databases">
        <title>Porphyromonadaceae bacterium OUH 334697 = ATCC BAA-2682 = DSM 28341 draft genome.</title>
        <authorList>
            <person name="Sydenham T.V."/>
            <person name="Hasman H."/>
            <person name="Justesen U.S."/>
        </authorList>
    </citation>
    <scope>NUCLEOTIDE SEQUENCE [LARGE SCALE GENOMIC DNA]</scope>
    <source>
        <strain evidence="3 4">OUH 334697</strain>
    </source>
</reference>
<keyword evidence="1" id="KW-1133">Transmembrane helix</keyword>
<dbReference type="EMBL" id="JPIU01000040">
    <property type="protein sequence ID" value="KIO44019.1"/>
    <property type="molecule type" value="Genomic_DNA"/>
</dbReference>
<reference evidence="2 5" key="1">
    <citation type="submission" date="2014-07" db="EMBL/GenBank/DDBJ databases">
        <title>Porphyromonadaceae bacterium OUH 308042 = ATCC BAA-2681 = DSM 28342 draft genome.</title>
        <authorList>
            <person name="Sydenham T.V."/>
            <person name="Hasman H."/>
            <person name="Justensen U.S."/>
        </authorList>
    </citation>
    <scope>NUCLEOTIDE SEQUENCE [LARGE SCALE GENOMIC DNA]</scope>
    <source>
        <strain evidence="2 5">OUH 308042</strain>
    </source>
</reference>
<evidence type="ECO:0008006" key="6">
    <source>
        <dbReference type="Google" id="ProtNLM"/>
    </source>
</evidence>
<proteinExistence type="predicted"/>
<evidence type="ECO:0000256" key="1">
    <source>
        <dbReference type="SAM" id="Phobius"/>
    </source>
</evidence>
<evidence type="ECO:0000313" key="4">
    <source>
        <dbReference type="Proteomes" id="UP000031937"/>
    </source>
</evidence>
<keyword evidence="1" id="KW-0472">Membrane</keyword>
<dbReference type="SUPFAM" id="SSF47781">
    <property type="entry name" value="RuvA domain 2-like"/>
    <property type="match status" value="1"/>
</dbReference>
<evidence type="ECO:0000313" key="2">
    <source>
        <dbReference type="EMBL" id="KIO44019.1"/>
    </source>
</evidence>
<evidence type="ECO:0000313" key="3">
    <source>
        <dbReference type="EMBL" id="KIO47321.1"/>
    </source>
</evidence>
<dbReference type="EMBL" id="JPIT01000007">
    <property type="protein sequence ID" value="KIO47321.1"/>
    <property type="molecule type" value="Genomic_DNA"/>
</dbReference>
<accession>A0A0C3RFI4</accession>
<feature type="transmembrane region" description="Helical" evidence="1">
    <location>
        <begin position="12"/>
        <end position="28"/>
    </location>
</feature>
<evidence type="ECO:0000313" key="5">
    <source>
        <dbReference type="Proteomes" id="UP000031980"/>
    </source>
</evidence>
<dbReference type="AlphaFoldDB" id="A0A0C3RFI4"/>
<sequence length="186" mass="21476">MPLRSSEKKGIIVLSFLLTGFFVFPLLIEEDDTPFFLLTQAEIPDSMVQLSTHPASPVKRFELNSVDSVSLTKIKGIGPYYASKILKYRKRLGGFHTPLQLKEISFKYLSVDSLLDHFYADPKHITKKEMDTMSFKSILSHPYLEYGEVQLIFKAKKEWGTITYSLLEQKKILAPHKLKKIKPYFK</sequence>
<dbReference type="Proteomes" id="UP000031937">
    <property type="component" value="Unassembled WGS sequence"/>
</dbReference>
<organism evidence="2 5">
    <name type="scientific">Sanguibacteroides justesenii</name>
    <dbReference type="NCBI Taxonomy" id="1547597"/>
    <lineage>
        <taxon>Bacteria</taxon>
        <taxon>Pseudomonadati</taxon>
        <taxon>Bacteroidota</taxon>
        <taxon>Bacteroidia</taxon>
        <taxon>Bacteroidales</taxon>
        <taxon>Porphyromonadaceae</taxon>
        <taxon>Sanguibacteroides</taxon>
    </lineage>
</organism>
<dbReference type="Proteomes" id="UP000031980">
    <property type="component" value="Unassembled WGS sequence"/>
</dbReference>
<name>A0A0C3RFI4_9PORP</name>
<protein>
    <recommendedName>
        <fullName evidence="6">Helix-hairpin-helix domain-containing protein</fullName>
    </recommendedName>
</protein>
<dbReference type="Gene3D" id="1.10.150.280">
    <property type="entry name" value="AF1531-like domain"/>
    <property type="match status" value="1"/>
</dbReference>
<dbReference type="InterPro" id="IPR010994">
    <property type="entry name" value="RuvA_2-like"/>
</dbReference>
<dbReference type="RefSeq" id="WP_041502139.1">
    <property type="nucleotide sequence ID" value="NZ_JPIT01000007.1"/>
</dbReference>
<keyword evidence="5" id="KW-1185">Reference proteome</keyword>
<gene>
    <name evidence="2" type="ORF">BA92_11565</name>
    <name evidence="3" type="ORF">IE90_01685</name>
</gene>